<evidence type="ECO:0000259" key="1">
    <source>
        <dbReference type="PROSITE" id="PS50056"/>
    </source>
</evidence>
<dbReference type="Proteomes" id="UP000253529">
    <property type="component" value="Unassembled WGS sequence"/>
</dbReference>
<dbReference type="RefSeq" id="WP_113891625.1">
    <property type="nucleotide sequence ID" value="NZ_QNRK01000031.1"/>
</dbReference>
<dbReference type="InterPro" id="IPR016130">
    <property type="entry name" value="Tyr_Pase_AS"/>
</dbReference>
<dbReference type="PROSITE" id="PS50056">
    <property type="entry name" value="TYR_PHOSPHATASE_2"/>
    <property type="match status" value="1"/>
</dbReference>
<dbReference type="AlphaFoldDB" id="A0A366EVM1"/>
<dbReference type="InterPro" id="IPR000387">
    <property type="entry name" value="Tyr_Pase_dom"/>
</dbReference>
<feature type="domain" description="Tyrosine specific protein phosphatases" evidence="1">
    <location>
        <begin position="69"/>
        <end position="124"/>
    </location>
</feature>
<dbReference type="Gene3D" id="3.90.190.10">
    <property type="entry name" value="Protein tyrosine phosphatase superfamily"/>
    <property type="match status" value="1"/>
</dbReference>
<dbReference type="InterPro" id="IPR029021">
    <property type="entry name" value="Prot-tyrosine_phosphatase-like"/>
</dbReference>
<protein>
    <recommendedName>
        <fullName evidence="1">Tyrosine specific protein phosphatases domain-containing protein</fullName>
    </recommendedName>
</protein>
<evidence type="ECO:0000313" key="3">
    <source>
        <dbReference type="Proteomes" id="UP000253529"/>
    </source>
</evidence>
<dbReference type="OrthoDB" id="9794527at2"/>
<gene>
    <name evidence="2" type="ORF">DFR50_13148</name>
</gene>
<dbReference type="GO" id="GO:0004725">
    <property type="term" value="F:protein tyrosine phosphatase activity"/>
    <property type="evidence" value="ECO:0007669"/>
    <property type="project" value="InterPro"/>
</dbReference>
<dbReference type="EMBL" id="QNRK01000031">
    <property type="protein sequence ID" value="RBP06428.1"/>
    <property type="molecule type" value="Genomic_DNA"/>
</dbReference>
<dbReference type="InterPro" id="IPR000242">
    <property type="entry name" value="PTP_cat"/>
</dbReference>
<dbReference type="Pfam" id="PF00102">
    <property type="entry name" value="Y_phosphatase"/>
    <property type="match status" value="1"/>
</dbReference>
<accession>A0A366EVM1</accession>
<keyword evidence="3" id="KW-1185">Reference proteome</keyword>
<dbReference type="PROSITE" id="PS00383">
    <property type="entry name" value="TYR_PHOSPHATASE_1"/>
    <property type="match status" value="1"/>
</dbReference>
<organism evidence="2 3">
    <name type="scientific">Roseiarcus fermentans</name>
    <dbReference type="NCBI Taxonomy" id="1473586"/>
    <lineage>
        <taxon>Bacteria</taxon>
        <taxon>Pseudomonadati</taxon>
        <taxon>Pseudomonadota</taxon>
        <taxon>Alphaproteobacteria</taxon>
        <taxon>Hyphomicrobiales</taxon>
        <taxon>Roseiarcaceae</taxon>
        <taxon>Roseiarcus</taxon>
    </lineage>
</organism>
<name>A0A366EVM1_9HYPH</name>
<dbReference type="SUPFAM" id="SSF52799">
    <property type="entry name" value="(Phosphotyrosine protein) phosphatases II"/>
    <property type="match status" value="1"/>
</dbReference>
<evidence type="ECO:0000313" key="2">
    <source>
        <dbReference type="EMBL" id="RBP06428.1"/>
    </source>
</evidence>
<sequence length="170" mass="17966">MPRLHVCSLARISEMVALTGARSLVTLISPGTLVVRPAEIAPHRHRTIAMSDIITPLPGQVLPDSEHVGDLIDFVRAWDRAEPMVIHCYAGVSRSTAAAFIAACALNPARDEFGIARAIRAASPTATPNARLVALADLQLGRGGRMTAAIAEIGRGEDCLEGVPFALELA</sequence>
<proteinExistence type="predicted"/>
<reference evidence="2 3" key="1">
    <citation type="submission" date="2018-06" db="EMBL/GenBank/DDBJ databases">
        <title>Genomic Encyclopedia of Type Strains, Phase IV (KMG-IV): sequencing the most valuable type-strain genomes for metagenomic binning, comparative biology and taxonomic classification.</title>
        <authorList>
            <person name="Goeker M."/>
        </authorList>
    </citation>
    <scope>NUCLEOTIDE SEQUENCE [LARGE SCALE GENOMIC DNA]</scope>
    <source>
        <strain evidence="2 3">DSM 24875</strain>
    </source>
</reference>
<comment type="caution">
    <text evidence="2">The sequence shown here is derived from an EMBL/GenBank/DDBJ whole genome shotgun (WGS) entry which is preliminary data.</text>
</comment>